<evidence type="ECO:0000313" key="2">
    <source>
        <dbReference type="EMBL" id="KAJ1973611.1"/>
    </source>
</evidence>
<proteinExistence type="predicted"/>
<dbReference type="AlphaFoldDB" id="A0A9W8AZ05"/>
<evidence type="ECO:0000313" key="3">
    <source>
        <dbReference type="Proteomes" id="UP001151582"/>
    </source>
</evidence>
<keyword evidence="1" id="KW-0732">Signal</keyword>
<organism evidence="2 3">
    <name type="scientific">Dimargaris verticillata</name>
    <dbReference type="NCBI Taxonomy" id="2761393"/>
    <lineage>
        <taxon>Eukaryota</taxon>
        <taxon>Fungi</taxon>
        <taxon>Fungi incertae sedis</taxon>
        <taxon>Zoopagomycota</taxon>
        <taxon>Kickxellomycotina</taxon>
        <taxon>Dimargaritomycetes</taxon>
        <taxon>Dimargaritales</taxon>
        <taxon>Dimargaritaceae</taxon>
        <taxon>Dimargaris</taxon>
    </lineage>
</organism>
<comment type="caution">
    <text evidence="2">The sequence shown here is derived from an EMBL/GenBank/DDBJ whole genome shotgun (WGS) entry which is preliminary data.</text>
</comment>
<sequence>MQLPTASIKTLGLVALAVASVTGILAQPTKCSSNPSPSNPPTDGAMQVTLDQLKASMLKAAKTDCSTATKHKEECRTLDQALKPLNDAFTKYGLTTRGQVAAVLSILDFESEGFQFSTNLMNKGQGTFAQLMYPHIKTYAQSIPELKAKLDEIAQTDSTLESDESMDAVLKLVIVDDYSFASAAWFLAKSPECPKDTMKTLESETEDAYKMYLEKCIQTTVTDERITGWKHTMAGL</sequence>
<protein>
    <submittedName>
        <fullName evidence="2">Uncharacterized protein</fullName>
    </submittedName>
</protein>
<dbReference type="Proteomes" id="UP001151582">
    <property type="component" value="Unassembled WGS sequence"/>
</dbReference>
<name>A0A9W8AZ05_9FUNG</name>
<feature type="signal peptide" evidence="1">
    <location>
        <begin position="1"/>
        <end position="26"/>
    </location>
</feature>
<gene>
    <name evidence="2" type="ORF">H4R34_005015</name>
</gene>
<accession>A0A9W8AZ05</accession>
<reference evidence="2" key="1">
    <citation type="submission" date="2022-07" db="EMBL/GenBank/DDBJ databases">
        <title>Phylogenomic reconstructions and comparative analyses of Kickxellomycotina fungi.</title>
        <authorList>
            <person name="Reynolds N.K."/>
            <person name="Stajich J.E."/>
            <person name="Barry K."/>
            <person name="Grigoriev I.V."/>
            <person name="Crous P."/>
            <person name="Smith M.E."/>
        </authorList>
    </citation>
    <scope>NUCLEOTIDE SEQUENCE</scope>
    <source>
        <strain evidence="2">RSA 567</strain>
    </source>
</reference>
<evidence type="ECO:0000256" key="1">
    <source>
        <dbReference type="SAM" id="SignalP"/>
    </source>
</evidence>
<keyword evidence="3" id="KW-1185">Reference proteome</keyword>
<dbReference type="EMBL" id="JANBQB010000790">
    <property type="protein sequence ID" value="KAJ1973611.1"/>
    <property type="molecule type" value="Genomic_DNA"/>
</dbReference>
<dbReference type="OrthoDB" id="2349272at2759"/>
<feature type="chain" id="PRO_5040922275" evidence="1">
    <location>
        <begin position="27"/>
        <end position="236"/>
    </location>
</feature>